<dbReference type="AlphaFoldDB" id="A0A0E9X430"/>
<dbReference type="EMBL" id="GBXM01011248">
    <property type="protein sequence ID" value="JAH97329.1"/>
    <property type="molecule type" value="Transcribed_RNA"/>
</dbReference>
<reference evidence="1" key="2">
    <citation type="journal article" date="2015" name="Fish Shellfish Immunol.">
        <title>Early steps in the European eel (Anguilla anguilla)-Vibrio vulnificus interaction in the gills: Role of the RtxA13 toxin.</title>
        <authorList>
            <person name="Callol A."/>
            <person name="Pajuelo D."/>
            <person name="Ebbesson L."/>
            <person name="Teles M."/>
            <person name="MacKenzie S."/>
            <person name="Amaro C."/>
        </authorList>
    </citation>
    <scope>NUCLEOTIDE SEQUENCE</scope>
</reference>
<evidence type="ECO:0000313" key="1">
    <source>
        <dbReference type="EMBL" id="JAH97329.1"/>
    </source>
</evidence>
<name>A0A0E9X430_ANGAN</name>
<proteinExistence type="predicted"/>
<protein>
    <submittedName>
        <fullName evidence="1">Uncharacterized protein</fullName>
    </submittedName>
</protein>
<accession>A0A0E9X430</accession>
<sequence length="58" mass="6353">MLKDQFIACANGNDPFSYVICACVPPSNCPAWNSVKSVIFSEPSFPSLSKTSQLRLQD</sequence>
<reference evidence="1" key="1">
    <citation type="submission" date="2014-11" db="EMBL/GenBank/DDBJ databases">
        <authorList>
            <person name="Amaro Gonzalez C."/>
        </authorList>
    </citation>
    <scope>NUCLEOTIDE SEQUENCE</scope>
</reference>
<organism evidence="1">
    <name type="scientific">Anguilla anguilla</name>
    <name type="common">European freshwater eel</name>
    <name type="synonym">Muraena anguilla</name>
    <dbReference type="NCBI Taxonomy" id="7936"/>
    <lineage>
        <taxon>Eukaryota</taxon>
        <taxon>Metazoa</taxon>
        <taxon>Chordata</taxon>
        <taxon>Craniata</taxon>
        <taxon>Vertebrata</taxon>
        <taxon>Euteleostomi</taxon>
        <taxon>Actinopterygii</taxon>
        <taxon>Neopterygii</taxon>
        <taxon>Teleostei</taxon>
        <taxon>Anguilliformes</taxon>
        <taxon>Anguillidae</taxon>
        <taxon>Anguilla</taxon>
    </lineage>
</organism>